<comment type="similarity">
    <text evidence="1">Belongs to the transferase hexapeptide repeat family.</text>
</comment>
<gene>
    <name evidence="6" type="ORF">RLT85_05460</name>
</gene>
<evidence type="ECO:0000313" key="6">
    <source>
        <dbReference type="EMBL" id="MDT0294075.1"/>
    </source>
</evidence>
<proteinExistence type="inferred from homology"/>
<dbReference type="CDD" id="cd03360">
    <property type="entry name" value="LbH_AT_putative"/>
    <property type="match status" value="1"/>
</dbReference>
<dbReference type="PROSITE" id="PS00101">
    <property type="entry name" value="HEXAPEP_TRANSFERASES"/>
    <property type="match status" value="1"/>
</dbReference>
<evidence type="ECO:0000313" key="7">
    <source>
        <dbReference type="Proteomes" id="UP001182991"/>
    </source>
</evidence>
<comment type="caution">
    <text evidence="6">The sequence shown here is derived from an EMBL/GenBank/DDBJ whole genome shotgun (WGS) entry which is preliminary data.</text>
</comment>
<protein>
    <submittedName>
        <fullName evidence="6">Acetyltransferase</fullName>
    </submittedName>
</protein>
<dbReference type="InterPro" id="IPR050179">
    <property type="entry name" value="Trans_hexapeptide_repeat"/>
</dbReference>
<accession>A0ABU2KHA4</accession>
<dbReference type="InterPro" id="IPR020019">
    <property type="entry name" value="AcTrfase_PglD-like"/>
</dbReference>
<dbReference type="RefSeq" id="WP_311401027.1">
    <property type="nucleotide sequence ID" value="NZ_JAVRBG010000004.1"/>
</dbReference>
<dbReference type="NCBIfam" id="TIGR03570">
    <property type="entry name" value="NeuD_NnaD"/>
    <property type="match status" value="1"/>
</dbReference>
<feature type="domain" description="PglD N-terminal" evidence="5">
    <location>
        <begin position="5"/>
        <end position="80"/>
    </location>
</feature>
<evidence type="ECO:0000256" key="2">
    <source>
        <dbReference type="ARBA" id="ARBA00022679"/>
    </source>
</evidence>
<evidence type="ECO:0000256" key="4">
    <source>
        <dbReference type="ARBA" id="ARBA00023315"/>
    </source>
</evidence>
<reference evidence="7" key="1">
    <citation type="submission" date="2023-07" db="EMBL/GenBank/DDBJ databases">
        <title>Isolating and identifying novel microbial strains from the Mariana Trench.</title>
        <authorList>
            <person name="Fu H."/>
        </authorList>
    </citation>
    <scope>NUCLEOTIDE SEQUENCE [LARGE SCALE GENOMIC DNA]</scope>
    <source>
        <strain evidence="7">T-y2</strain>
    </source>
</reference>
<organism evidence="6 7">
    <name type="scientific">Mesonia ostreae</name>
    <dbReference type="NCBI Taxonomy" id="861110"/>
    <lineage>
        <taxon>Bacteria</taxon>
        <taxon>Pseudomonadati</taxon>
        <taxon>Bacteroidota</taxon>
        <taxon>Flavobacteriia</taxon>
        <taxon>Flavobacteriales</taxon>
        <taxon>Flavobacteriaceae</taxon>
        <taxon>Mesonia</taxon>
    </lineage>
</organism>
<name>A0ABU2KHA4_9FLAO</name>
<dbReference type="EMBL" id="JAVRBG010000004">
    <property type="protein sequence ID" value="MDT0294075.1"/>
    <property type="molecule type" value="Genomic_DNA"/>
</dbReference>
<dbReference type="Pfam" id="PF00132">
    <property type="entry name" value="Hexapep"/>
    <property type="match status" value="1"/>
</dbReference>
<dbReference type="InterPro" id="IPR041561">
    <property type="entry name" value="PglD_N"/>
</dbReference>
<dbReference type="Pfam" id="PF17836">
    <property type="entry name" value="PglD_N"/>
    <property type="match status" value="1"/>
</dbReference>
<dbReference type="Gene3D" id="2.160.10.10">
    <property type="entry name" value="Hexapeptide repeat proteins"/>
    <property type="match status" value="1"/>
</dbReference>
<evidence type="ECO:0000256" key="3">
    <source>
        <dbReference type="ARBA" id="ARBA00022737"/>
    </source>
</evidence>
<keyword evidence="4" id="KW-0012">Acyltransferase</keyword>
<keyword evidence="3" id="KW-0677">Repeat</keyword>
<dbReference type="PANTHER" id="PTHR43300:SF7">
    <property type="entry name" value="UDP-N-ACETYLBACILLOSAMINE N-ACETYLTRANSFERASE"/>
    <property type="match status" value="1"/>
</dbReference>
<keyword evidence="7" id="KW-1185">Reference proteome</keyword>
<evidence type="ECO:0000259" key="5">
    <source>
        <dbReference type="Pfam" id="PF17836"/>
    </source>
</evidence>
<dbReference type="InterPro" id="IPR011004">
    <property type="entry name" value="Trimer_LpxA-like_sf"/>
</dbReference>
<dbReference type="Gene3D" id="3.40.50.20">
    <property type="match status" value="1"/>
</dbReference>
<dbReference type="InterPro" id="IPR018357">
    <property type="entry name" value="Hexapep_transf_CS"/>
</dbReference>
<evidence type="ECO:0000256" key="1">
    <source>
        <dbReference type="ARBA" id="ARBA00007274"/>
    </source>
</evidence>
<keyword evidence="2" id="KW-0808">Transferase</keyword>
<sequence>MSKELYILGYSGHSKVVVDVAMESGYAVKGYFDKQKAQSNEYNLSYLGFEQEEDLSHLKETGFLFPTVGDNGLREKLFTQFIKNLFPKINLIADTAYVSPKIQLGTCNFISQHAVINSGTYIGDACIINTGAIVEHDNKLQDFVHIAPGAVLAGNVSVGESTFIGARAVVKEGVSIAAHVVIGAGAVVIKDIKEENSIWVGNPAKRIK</sequence>
<dbReference type="InterPro" id="IPR001451">
    <property type="entry name" value="Hexapep"/>
</dbReference>
<dbReference type="SUPFAM" id="SSF51161">
    <property type="entry name" value="Trimeric LpxA-like enzymes"/>
    <property type="match status" value="1"/>
</dbReference>
<dbReference type="Proteomes" id="UP001182991">
    <property type="component" value="Unassembled WGS sequence"/>
</dbReference>
<dbReference type="PANTHER" id="PTHR43300">
    <property type="entry name" value="ACETYLTRANSFERASE"/>
    <property type="match status" value="1"/>
</dbReference>